<dbReference type="Gene3D" id="3.40.50.300">
    <property type="entry name" value="P-loop containing nucleotide triphosphate hydrolases"/>
    <property type="match status" value="1"/>
</dbReference>
<comment type="caution">
    <text evidence="20">The sequence shown here is derived from an EMBL/GenBank/DDBJ whole genome shotgun (WGS) entry which is preliminary data.</text>
</comment>
<evidence type="ECO:0000256" key="13">
    <source>
        <dbReference type="ARBA" id="ARBA00023136"/>
    </source>
</evidence>
<keyword evidence="14" id="KW-0829">Tyrosine-protein kinase</keyword>
<evidence type="ECO:0000256" key="16">
    <source>
        <dbReference type="SAM" id="Phobius"/>
    </source>
</evidence>
<organism evidence="20 21">
    <name type="scientific">Pseudohalioglobus lutimaris</name>
    <dbReference type="NCBI Taxonomy" id="1737061"/>
    <lineage>
        <taxon>Bacteria</taxon>
        <taxon>Pseudomonadati</taxon>
        <taxon>Pseudomonadota</taxon>
        <taxon>Gammaproteobacteria</taxon>
        <taxon>Cellvibrionales</taxon>
        <taxon>Halieaceae</taxon>
        <taxon>Pseudohalioglobus</taxon>
    </lineage>
</organism>
<reference evidence="20 21" key="1">
    <citation type="submission" date="2018-01" db="EMBL/GenBank/DDBJ databases">
        <title>The draft genome sequence of Halioglobus lutimaris HF004.</title>
        <authorList>
            <person name="Du Z.-J."/>
            <person name="Shi M.-J."/>
        </authorList>
    </citation>
    <scope>NUCLEOTIDE SEQUENCE [LARGE SCALE GENOMIC DNA]</scope>
    <source>
        <strain evidence="20 21">HF004</strain>
    </source>
</reference>
<proteinExistence type="inferred from homology"/>
<evidence type="ECO:0000256" key="2">
    <source>
        <dbReference type="ARBA" id="ARBA00007316"/>
    </source>
</evidence>
<evidence type="ECO:0000256" key="8">
    <source>
        <dbReference type="ARBA" id="ARBA00022692"/>
    </source>
</evidence>
<evidence type="ECO:0000256" key="12">
    <source>
        <dbReference type="ARBA" id="ARBA00022989"/>
    </source>
</evidence>
<dbReference type="Pfam" id="PF13807">
    <property type="entry name" value="GNVR"/>
    <property type="match status" value="1"/>
</dbReference>
<dbReference type="PANTHER" id="PTHR32309">
    <property type="entry name" value="TYROSINE-PROTEIN KINASE"/>
    <property type="match status" value="1"/>
</dbReference>
<dbReference type="InterPro" id="IPR003856">
    <property type="entry name" value="LPS_length_determ_N"/>
</dbReference>
<dbReference type="Pfam" id="PF13614">
    <property type="entry name" value="AAA_31"/>
    <property type="match status" value="1"/>
</dbReference>
<dbReference type="SUPFAM" id="SSF52540">
    <property type="entry name" value="P-loop containing nucleoside triphosphate hydrolases"/>
    <property type="match status" value="1"/>
</dbReference>
<evidence type="ECO:0000256" key="1">
    <source>
        <dbReference type="ARBA" id="ARBA00004429"/>
    </source>
</evidence>
<keyword evidence="6" id="KW-0997">Cell inner membrane</keyword>
<dbReference type="AlphaFoldDB" id="A0A2N5X1F3"/>
<dbReference type="InterPro" id="IPR050445">
    <property type="entry name" value="Bact_polysacc_biosynth/exp"/>
</dbReference>
<feature type="domain" description="Tyrosine-protein kinase G-rich" evidence="19">
    <location>
        <begin position="406"/>
        <end position="477"/>
    </location>
</feature>
<name>A0A2N5X1F3_9GAMM</name>
<evidence type="ECO:0000256" key="5">
    <source>
        <dbReference type="ARBA" id="ARBA00022475"/>
    </source>
</evidence>
<dbReference type="EC" id="2.7.10.2" evidence="4"/>
<evidence type="ECO:0000256" key="11">
    <source>
        <dbReference type="ARBA" id="ARBA00022840"/>
    </source>
</evidence>
<evidence type="ECO:0000256" key="7">
    <source>
        <dbReference type="ARBA" id="ARBA00022679"/>
    </source>
</evidence>
<dbReference type="PANTHER" id="PTHR32309:SF13">
    <property type="entry name" value="FERRIC ENTEROBACTIN TRANSPORT PROTEIN FEPE"/>
    <property type="match status" value="1"/>
</dbReference>
<dbReference type="RefSeq" id="WP_101518293.1">
    <property type="nucleotide sequence ID" value="NZ_PKUS01000016.1"/>
</dbReference>
<evidence type="ECO:0000259" key="18">
    <source>
        <dbReference type="Pfam" id="PF13614"/>
    </source>
</evidence>
<dbReference type="CDD" id="cd05387">
    <property type="entry name" value="BY-kinase"/>
    <property type="match status" value="1"/>
</dbReference>
<evidence type="ECO:0000256" key="3">
    <source>
        <dbReference type="ARBA" id="ARBA00008883"/>
    </source>
</evidence>
<evidence type="ECO:0000256" key="6">
    <source>
        <dbReference type="ARBA" id="ARBA00022519"/>
    </source>
</evidence>
<dbReference type="Proteomes" id="UP000235005">
    <property type="component" value="Unassembled WGS sequence"/>
</dbReference>
<evidence type="ECO:0000256" key="10">
    <source>
        <dbReference type="ARBA" id="ARBA00022777"/>
    </source>
</evidence>
<evidence type="ECO:0000313" key="21">
    <source>
        <dbReference type="Proteomes" id="UP000235005"/>
    </source>
</evidence>
<keyword evidence="7" id="KW-0808">Transferase</keyword>
<dbReference type="InterPro" id="IPR025669">
    <property type="entry name" value="AAA_dom"/>
</dbReference>
<keyword evidence="13 16" id="KW-0472">Membrane</keyword>
<evidence type="ECO:0000256" key="9">
    <source>
        <dbReference type="ARBA" id="ARBA00022741"/>
    </source>
</evidence>
<dbReference type="InterPro" id="IPR032807">
    <property type="entry name" value="GNVR"/>
</dbReference>
<evidence type="ECO:0000256" key="14">
    <source>
        <dbReference type="ARBA" id="ARBA00023137"/>
    </source>
</evidence>
<comment type="subcellular location">
    <subcellularLocation>
        <location evidence="1">Cell inner membrane</location>
        <topology evidence="1">Multi-pass membrane protein</topology>
    </subcellularLocation>
</comment>
<comment type="catalytic activity">
    <reaction evidence="15">
        <text>L-tyrosyl-[protein] + ATP = O-phospho-L-tyrosyl-[protein] + ADP + H(+)</text>
        <dbReference type="Rhea" id="RHEA:10596"/>
        <dbReference type="Rhea" id="RHEA-COMP:10136"/>
        <dbReference type="Rhea" id="RHEA-COMP:20101"/>
        <dbReference type="ChEBI" id="CHEBI:15378"/>
        <dbReference type="ChEBI" id="CHEBI:30616"/>
        <dbReference type="ChEBI" id="CHEBI:46858"/>
        <dbReference type="ChEBI" id="CHEBI:61978"/>
        <dbReference type="ChEBI" id="CHEBI:456216"/>
        <dbReference type="EC" id="2.7.10.2"/>
    </reaction>
</comment>
<keyword evidence="8 16" id="KW-0812">Transmembrane</keyword>
<dbReference type="GO" id="GO:0005886">
    <property type="term" value="C:plasma membrane"/>
    <property type="evidence" value="ECO:0007669"/>
    <property type="project" value="UniProtKB-SubCell"/>
</dbReference>
<feature type="transmembrane region" description="Helical" evidence="16">
    <location>
        <begin position="36"/>
        <end position="54"/>
    </location>
</feature>
<dbReference type="OrthoDB" id="9775724at2"/>
<dbReference type="InterPro" id="IPR005702">
    <property type="entry name" value="Wzc-like_C"/>
</dbReference>
<evidence type="ECO:0000313" key="20">
    <source>
        <dbReference type="EMBL" id="PLW68324.1"/>
    </source>
</evidence>
<feature type="domain" description="AAA" evidence="18">
    <location>
        <begin position="557"/>
        <end position="696"/>
    </location>
</feature>
<dbReference type="GO" id="GO:0004715">
    <property type="term" value="F:non-membrane spanning protein tyrosine kinase activity"/>
    <property type="evidence" value="ECO:0007669"/>
    <property type="project" value="UniProtKB-EC"/>
</dbReference>
<dbReference type="EMBL" id="PKUS01000016">
    <property type="protein sequence ID" value="PLW68324.1"/>
    <property type="molecule type" value="Genomic_DNA"/>
</dbReference>
<dbReference type="InterPro" id="IPR027417">
    <property type="entry name" value="P-loop_NTPase"/>
</dbReference>
<keyword evidence="9" id="KW-0547">Nucleotide-binding</keyword>
<protein>
    <recommendedName>
        <fullName evidence="4">non-specific protein-tyrosine kinase</fullName>
        <ecNumber evidence="4">2.7.10.2</ecNumber>
    </recommendedName>
</protein>
<keyword evidence="11" id="KW-0067">ATP-binding</keyword>
<keyword evidence="10" id="KW-0418">Kinase</keyword>
<comment type="similarity">
    <text evidence="2">Belongs to the CpsD/CapB family.</text>
</comment>
<evidence type="ECO:0000259" key="17">
    <source>
        <dbReference type="Pfam" id="PF02706"/>
    </source>
</evidence>
<evidence type="ECO:0000256" key="15">
    <source>
        <dbReference type="ARBA" id="ARBA00051245"/>
    </source>
</evidence>
<keyword evidence="5" id="KW-1003">Cell membrane</keyword>
<keyword evidence="21" id="KW-1185">Reference proteome</keyword>
<dbReference type="Pfam" id="PF02706">
    <property type="entry name" value="Wzz"/>
    <property type="match status" value="1"/>
</dbReference>
<dbReference type="GO" id="GO:0005524">
    <property type="term" value="F:ATP binding"/>
    <property type="evidence" value="ECO:0007669"/>
    <property type="project" value="UniProtKB-KW"/>
</dbReference>
<keyword evidence="12 16" id="KW-1133">Transmembrane helix</keyword>
<evidence type="ECO:0000256" key="4">
    <source>
        <dbReference type="ARBA" id="ARBA00011903"/>
    </source>
</evidence>
<evidence type="ECO:0000259" key="19">
    <source>
        <dbReference type="Pfam" id="PF13807"/>
    </source>
</evidence>
<gene>
    <name evidence="20" type="ORF">C0039_13085</name>
</gene>
<sequence>MNANSQFTAAPSAPARDDDEFIDLGQILRAILRYKWGIAGLALTVTVAVGFYVYSLEPIYRAGGSLQLMSAERDVMSVEDYYGTGQYGYDYFQTQFEILKARSLAENVVRKLELHKHPYFLPDPKVEEEPGWFDFDFSLQTLLPAAQKEVPEQLSEAELEEQAIKNVTNAVAGSLSVAPVEFSHLAYVSLEMSDPQLAARVVNALMEAFIASDLEQRLSGTVQATGWLDERLGHLREQLRLSELALQEFRDAEGLVSVDGETTLGGSELQLLSQRLEDARRARIEAQNIMEDVQGMVDASTEQLMTIPAVLQHQLIRDLKKTQSGAERKVAELRKRYGEKHPQMIAARSDLAEADRDLAREVRKVVSGIEREYDLALRNEQQLQATWESSKSDLQEFNRIEFRLQELQREVDTSRQLYDIFLARVKSLSETGGFERPHARIVDRATVPDSPVKPNKRLSLMLALFLSTMFGCAVAYLLELLDNTVKTPEDVAEKLNVPLLGALPKMDTGRGAKPANLWQQPQGVFAEAVRTVRTSVVLGSLDTPAQVIVVTSTLPEEGKSSTVLNLGAAFAQMEKTLVIGADLRRPSLALKCKLAANHKGLSHYVSGAASLEECIEPVAGMGMDVMPAGLIPPNPLEMLGSKRFADALDALRRNYDRIIIDSAPTQPVSDALVLASLADAVIYVVKADSTSTHEVQKGVAALQANNAPLAGVVLNQLDMKGAGKDYYNYAYDYRAGQS</sequence>
<accession>A0A2N5X1F3</accession>
<comment type="similarity">
    <text evidence="3">Belongs to the etk/wzc family.</text>
</comment>
<feature type="domain" description="Polysaccharide chain length determinant N-terminal" evidence="17">
    <location>
        <begin position="21"/>
        <end position="112"/>
    </location>
</feature>
<dbReference type="NCBIfam" id="TIGR01007">
    <property type="entry name" value="eps_fam"/>
    <property type="match status" value="1"/>
</dbReference>